<name>A0A9X9LLS7_GULGU</name>
<dbReference type="AlphaFoldDB" id="A0A9X9LLS7"/>
<keyword evidence="2" id="KW-1185">Reference proteome</keyword>
<dbReference type="EMBL" id="CYRY02007449">
    <property type="protein sequence ID" value="VCW76492.1"/>
    <property type="molecule type" value="Genomic_DNA"/>
</dbReference>
<accession>A0A9X9LLS7</accession>
<reference evidence="1 2" key="1">
    <citation type="submission" date="2018-10" db="EMBL/GenBank/DDBJ databases">
        <authorList>
            <person name="Ekblom R."/>
            <person name="Jareborg N."/>
        </authorList>
    </citation>
    <scope>NUCLEOTIDE SEQUENCE [LARGE SCALE GENOMIC DNA]</scope>
    <source>
        <tissue evidence="1">Muscle</tissue>
    </source>
</reference>
<evidence type="ECO:0000313" key="2">
    <source>
        <dbReference type="Proteomes" id="UP000269945"/>
    </source>
</evidence>
<evidence type="ECO:0000313" key="1">
    <source>
        <dbReference type="EMBL" id="VCW76492.1"/>
    </source>
</evidence>
<gene>
    <name evidence="1" type="ORF">BN2614_LOCUS2</name>
</gene>
<dbReference type="Proteomes" id="UP000269945">
    <property type="component" value="Unassembled WGS sequence"/>
</dbReference>
<proteinExistence type="predicted"/>
<sequence>VPRRLTLRLFKHLAPLKVRTWGQNSGCPTLVSKPEPQTRSQKSRVAGLLLPDRPWAALPLRTFIPPKTDSGYRLEVQLPWSRSVFKGGRSHL</sequence>
<feature type="non-terminal residue" evidence="1">
    <location>
        <position position="1"/>
    </location>
</feature>
<protein>
    <submittedName>
        <fullName evidence="1">Uncharacterized protein</fullName>
    </submittedName>
</protein>
<feature type="non-terminal residue" evidence="1">
    <location>
        <position position="92"/>
    </location>
</feature>
<organism evidence="1 2">
    <name type="scientific">Gulo gulo</name>
    <name type="common">Wolverine</name>
    <name type="synonym">Gluton</name>
    <dbReference type="NCBI Taxonomy" id="48420"/>
    <lineage>
        <taxon>Eukaryota</taxon>
        <taxon>Metazoa</taxon>
        <taxon>Chordata</taxon>
        <taxon>Craniata</taxon>
        <taxon>Vertebrata</taxon>
        <taxon>Euteleostomi</taxon>
        <taxon>Mammalia</taxon>
        <taxon>Eutheria</taxon>
        <taxon>Laurasiatheria</taxon>
        <taxon>Carnivora</taxon>
        <taxon>Caniformia</taxon>
        <taxon>Musteloidea</taxon>
        <taxon>Mustelidae</taxon>
        <taxon>Guloninae</taxon>
        <taxon>Gulo</taxon>
    </lineage>
</organism>
<comment type="caution">
    <text evidence="1">The sequence shown here is derived from an EMBL/GenBank/DDBJ whole genome shotgun (WGS) entry which is preliminary data.</text>
</comment>